<reference evidence="1 2" key="1">
    <citation type="submission" date="2023-04" db="EMBL/GenBank/DDBJ databases">
        <title>Taxonomic identification of the Arctic strain Aequorivita sp. nov. and transcriptomic analysis in response to temperature stress.</title>
        <authorList>
            <person name="Liu W."/>
            <person name="Cong B."/>
            <person name="Lin J."/>
        </authorList>
    </citation>
    <scope>NUCLEOTIDE SEQUENCE [LARGE SCALE GENOMIC DNA]</scope>
    <source>
        <strain evidence="1 2">Ant34-E75</strain>
    </source>
</reference>
<dbReference type="Proteomes" id="UP001238523">
    <property type="component" value="Chromosome"/>
</dbReference>
<accession>A0ABY8KRA6</accession>
<dbReference type="RefSeq" id="WP_279447513.1">
    <property type="nucleotide sequence ID" value="NZ_CP122379.1"/>
</dbReference>
<sequence>MLHYNTVSNLLRNCLLQLMTAKEFNSFRLVGGTSLSLQIGHRESVDIDLFSDVPYGTIDFEEITAYLQAHFPYVDHLDIAPAIGKSYFIGKNENNAVKLDVYHTDTFIEPLLLIDTIRLASVPEIIAMKIDVVQRGGRKKDFWDLHALFDNYTIEQMLALHKQRHPYTHDATLILQNFIDFSQADDDFDPICLLGKYWEFIKDDIVTNIEAFRNTKNGFD</sequence>
<dbReference type="InterPro" id="IPR014942">
    <property type="entry name" value="AbiEii"/>
</dbReference>
<evidence type="ECO:0000313" key="2">
    <source>
        <dbReference type="Proteomes" id="UP001238523"/>
    </source>
</evidence>
<gene>
    <name evidence="1" type="ORF">QCQ61_10040</name>
</gene>
<dbReference type="Pfam" id="PF08843">
    <property type="entry name" value="AbiEii"/>
    <property type="match status" value="1"/>
</dbReference>
<dbReference type="EMBL" id="CP122379">
    <property type="protein sequence ID" value="WGF91547.1"/>
    <property type="molecule type" value="Genomic_DNA"/>
</dbReference>
<name>A0ABY8KRA6_9FLAO</name>
<dbReference type="GO" id="GO:0016740">
    <property type="term" value="F:transferase activity"/>
    <property type="evidence" value="ECO:0007669"/>
    <property type="project" value="UniProtKB-KW"/>
</dbReference>
<keyword evidence="1" id="KW-0808">Transferase</keyword>
<keyword evidence="2" id="KW-1185">Reference proteome</keyword>
<protein>
    <submittedName>
        <fullName evidence="1">Nucleotidyl transferase AbiEii/AbiGii toxin family protein</fullName>
    </submittedName>
</protein>
<evidence type="ECO:0000313" key="1">
    <source>
        <dbReference type="EMBL" id="WGF91547.1"/>
    </source>
</evidence>
<proteinExistence type="predicted"/>
<organism evidence="1 2">
    <name type="scientific">Aequorivita marisscotiae</name>
    <dbReference type="NCBI Taxonomy" id="3040348"/>
    <lineage>
        <taxon>Bacteria</taxon>
        <taxon>Pseudomonadati</taxon>
        <taxon>Bacteroidota</taxon>
        <taxon>Flavobacteriia</taxon>
        <taxon>Flavobacteriales</taxon>
        <taxon>Flavobacteriaceae</taxon>
        <taxon>Aequorivita</taxon>
    </lineage>
</organism>